<accession>A0A1B9GZ75</accession>
<feature type="compositionally biased region" description="Low complexity" evidence="1">
    <location>
        <begin position="43"/>
        <end position="53"/>
    </location>
</feature>
<proteinExistence type="predicted"/>
<sequence>MSCFPCCALYRWIRGHDDRGNPPERQPLFPPPSTILTPPQRRPNLPNLSSSSLEHVTNASGGAIWSSAPVSPAKSTGGFRADQERAGSSSRLNEEGRERMGSISRAYGGRMQFLQPNVSTPSTPSIPSTPVGPGPGHLRPLSSLRPLTATSSSTPTGHHNASSRDSQADRECERERGQVPLPYRPSVPNMGRSASEPRNLADLGGFAPHQVPFGALTVGRGRACGSALGRVTRGRNRSATVTASQRFSSLSVDVSSEGKGRGRSPGPALMSSAMIIDGSGSASASASGFGSANVEQEAAGDATEDGTQQGSSAIGRSMSYPTLYSGTNNDEGQGPPQSQARRAASEISIGHTHSRAGSENEDEEEGEDLSGSIVVKRELGLRGLGALSARARARGGKRRTDSRGSGSGSGSGTGSGSGRRRLGGLGSRPADKGGKRILTE</sequence>
<feature type="compositionally biased region" description="Polar residues" evidence="1">
    <location>
        <begin position="148"/>
        <end position="165"/>
    </location>
</feature>
<gene>
    <name evidence="2" type="ORF">I316_02192</name>
</gene>
<dbReference type="OrthoDB" id="2573753at2759"/>
<feature type="region of interest" description="Disordered" evidence="1">
    <location>
        <begin position="15"/>
        <end position="99"/>
    </location>
</feature>
<evidence type="ECO:0000313" key="3">
    <source>
        <dbReference type="Proteomes" id="UP000092666"/>
    </source>
</evidence>
<feature type="compositionally biased region" description="Acidic residues" evidence="1">
    <location>
        <begin position="359"/>
        <end position="368"/>
    </location>
</feature>
<feature type="compositionally biased region" description="Gly residues" evidence="1">
    <location>
        <begin position="405"/>
        <end position="417"/>
    </location>
</feature>
<feature type="compositionally biased region" description="Basic and acidic residues" evidence="1">
    <location>
        <begin position="166"/>
        <end position="177"/>
    </location>
</feature>
<feature type="compositionally biased region" description="Basic and acidic residues" evidence="1">
    <location>
        <begin position="429"/>
        <end position="440"/>
    </location>
</feature>
<reference evidence="3" key="2">
    <citation type="submission" date="2013-12" db="EMBL/GenBank/DDBJ databases">
        <title>Evolution of pathogenesis and genome organization in the Tremellales.</title>
        <authorList>
            <person name="Cuomo C."/>
            <person name="Litvintseva A."/>
            <person name="Heitman J."/>
            <person name="Chen Y."/>
            <person name="Sun S."/>
            <person name="Springer D."/>
            <person name="Dromer F."/>
            <person name="Young S."/>
            <person name="Zeng Q."/>
            <person name="Chapman S."/>
            <person name="Gujja S."/>
            <person name="Saif S."/>
            <person name="Birren B."/>
        </authorList>
    </citation>
    <scope>NUCLEOTIDE SEQUENCE [LARGE SCALE GENOMIC DNA]</scope>
    <source>
        <strain evidence="3">BCC8398</strain>
    </source>
</reference>
<feature type="region of interest" description="Disordered" evidence="1">
    <location>
        <begin position="235"/>
        <end position="372"/>
    </location>
</feature>
<evidence type="ECO:0000313" key="2">
    <source>
        <dbReference type="EMBL" id="OCF36317.1"/>
    </source>
</evidence>
<feature type="compositionally biased region" description="Pro residues" evidence="1">
    <location>
        <begin position="24"/>
        <end position="33"/>
    </location>
</feature>
<keyword evidence="3" id="KW-1185">Reference proteome</keyword>
<reference evidence="2 3" key="1">
    <citation type="submission" date="2013-07" db="EMBL/GenBank/DDBJ databases">
        <title>The Genome Sequence of Cryptococcus heveanensis BCC8398.</title>
        <authorList>
            <consortium name="The Broad Institute Genome Sequencing Platform"/>
            <person name="Cuomo C."/>
            <person name="Litvintseva A."/>
            <person name="Chen Y."/>
            <person name="Heitman J."/>
            <person name="Sun S."/>
            <person name="Springer D."/>
            <person name="Dromer F."/>
            <person name="Young S.K."/>
            <person name="Zeng Q."/>
            <person name="Gargeya S."/>
            <person name="Fitzgerald M."/>
            <person name="Abouelleil A."/>
            <person name="Alvarado L."/>
            <person name="Berlin A.M."/>
            <person name="Chapman S.B."/>
            <person name="Dewar J."/>
            <person name="Goldberg J."/>
            <person name="Griggs A."/>
            <person name="Gujja S."/>
            <person name="Hansen M."/>
            <person name="Howarth C."/>
            <person name="Imamovic A."/>
            <person name="Larimer J."/>
            <person name="McCowan C."/>
            <person name="Murphy C."/>
            <person name="Pearson M."/>
            <person name="Priest M."/>
            <person name="Roberts A."/>
            <person name="Saif S."/>
            <person name="Shea T."/>
            <person name="Sykes S."/>
            <person name="Wortman J."/>
            <person name="Nusbaum C."/>
            <person name="Birren B."/>
        </authorList>
    </citation>
    <scope>NUCLEOTIDE SEQUENCE [LARGE SCALE GENOMIC DNA]</scope>
    <source>
        <strain evidence="2 3">BCC8398</strain>
    </source>
</reference>
<feature type="region of interest" description="Disordered" evidence="1">
    <location>
        <begin position="114"/>
        <end position="196"/>
    </location>
</feature>
<feature type="compositionally biased region" description="Polar residues" evidence="1">
    <location>
        <begin position="237"/>
        <end position="254"/>
    </location>
</feature>
<dbReference type="Proteomes" id="UP000092666">
    <property type="component" value="Unassembled WGS sequence"/>
</dbReference>
<organism evidence="2 3">
    <name type="scientific">Kwoniella heveanensis BCC8398</name>
    <dbReference type="NCBI Taxonomy" id="1296120"/>
    <lineage>
        <taxon>Eukaryota</taxon>
        <taxon>Fungi</taxon>
        <taxon>Dikarya</taxon>
        <taxon>Basidiomycota</taxon>
        <taxon>Agaricomycotina</taxon>
        <taxon>Tremellomycetes</taxon>
        <taxon>Tremellales</taxon>
        <taxon>Cryptococcaceae</taxon>
        <taxon>Kwoniella</taxon>
    </lineage>
</organism>
<protein>
    <submittedName>
        <fullName evidence="2">Uncharacterized protein</fullName>
    </submittedName>
</protein>
<evidence type="ECO:0000256" key="1">
    <source>
        <dbReference type="SAM" id="MobiDB-lite"/>
    </source>
</evidence>
<name>A0A1B9GZ75_9TREE</name>
<feature type="region of interest" description="Disordered" evidence="1">
    <location>
        <begin position="384"/>
        <end position="440"/>
    </location>
</feature>
<dbReference type="AlphaFoldDB" id="A0A1B9GZ75"/>
<feature type="compositionally biased region" description="Polar residues" evidence="1">
    <location>
        <begin position="305"/>
        <end position="340"/>
    </location>
</feature>
<feature type="compositionally biased region" description="Low complexity" evidence="1">
    <location>
        <begin position="278"/>
        <end position="292"/>
    </location>
</feature>
<dbReference type="EMBL" id="KI669496">
    <property type="protein sequence ID" value="OCF36317.1"/>
    <property type="molecule type" value="Genomic_DNA"/>
</dbReference>
<feature type="compositionally biased region" description="Low complexity" evidence="1">
    <location>
        <begin position="118"/>
        <end position="131"/>
    </location>
</feature>